<gene>
    <name evidence="1" type="ORF">UFOVP1229_70</name>
</gene>
<dbReference type="EMBL" id="LR797178">
    <property type="protein sequence ID" value="CAB4191648.1"/>
    <property type="molecule type" value="Genomic_DNA"/>
</dbReference>
<dbReference type="InterPro" id="IPR036614">
    <property type="entry name" value="RusA-like_sf"/>
</dbReference>
<protein>
    <submittedName>
        <fullName evidence="1">Uncharacterized protein</fullName>
    </submittedName>
</protein>
<proteinExistence type="predicted"/>
<dbReference type="GO" id="GO:0006310">
    <property type="term" value="P:DNA recombination"/>
    <property type="evidence" value="ECO:0007669"/>
    <property type="project" value="InterPro"/>
</dbReference>
<accession>A0A6J5RCZ2</accession>
<evidence type="ECO:0000313" key="1">
    <source>
        <dbReference type="EMBL" id="CAB4191648.1"/>
    </source>
</evidence>
<dbReference type="SUPFAM" id="SSF103084">
    <property type="entry name" value="Holliday junction resolvase RusA"/>
    <property type="match status" value="1"/>
</dbReference>
<organism evidence="1">
    <name type="scientific">uncultured Caudovirales phage</name>
    <dbReference type="NCBI Taxonomy" id="2100421"/>
    <lineage>
        <taxon>Viruses</taxon>
        <taxon>Duplodnaviria</taxon>
        <taxon>Heunggongvirae</taxon>
        <taxon>Uroviricota</taxon>
        <taxon>Caudoviricetes</taxon>
        <taxon>Peduoviridae</taxon>
        <taxon>Maltschvirus</taxon>
        <taxon>Maltschvirus maltsch</taxon>
    </lineage>
</organism>
<dbReference type="GO" id="GO:0006281">
    <property type="term" value="P:DNA repair"/>
    <property type="evidence" value="ECO:0007669"/>
    <property type="project" value="InterPro"/>
</dbReference>
<dbReference type="GO" id="GO:0000287">
    <property type="term" value="F:magnesium ion binding"/>
    <property type="evidence" value="ECO:0007669"/>
    <property type="project" value="InterPro"/>
</dbReference>
<reference evidence="1" key="1">
    <citation type="submission" date="2020-05" db="EMBL/GenBank/DDBJ databases">
        <authorList>
            <person name="Chiriac C."/>
            <person name="Salcher M."/>
            <person name="Ghai R."/>
            <person name="Kavagutti S V."/>
        </authorList>
    </citation>
    <scope>NUCLEOTIDE SEQUENCE</scope>
</reference>
<name>A0A6J5RCZ2_9CAUD</name>
<sequence length="117" mass="12820">MISISVPLPAKELSPNARVHWRVKARATKSARENAFAAAIVHGKPMWKAASVLCVFTFKDKRSRDRDNLLSSLKAVFDGLADAGVVANDSALTYKPVEITAPDKANPRVVIYIEETK</sequence>
<dbReference type="Gene3D" id="3.30.1330.70">
    <property type="entry name" value="Holliday junction resolvase RusA"/>
    <property type="match status" value="1"/>
</dbReference>